<evidence type="ECO:0000256" key="1">
    <source>
        <dbReference type="SAM" id="MobiDB-lite"/>
    </source>
</evidence>
<dbReference type="EMBL" id="GL380274">
    <property type="protein sequence ID" value="EGT51695.1"/>
    <property type="molecule type" value="Genomic_DNA"/>
</dbReference>
<dbReference type="InParanoid" id="G0PDF0"/>
<dbReference type="OrthoDB" id="5793797at2759"/>
<keyword evidence="3" id="KW-1185">Reference proteome</keyword>
<evidence type="ECO:0000313" key="2">
    <source>
        <dbReference type="EMBL" id="EGT51695.1"/>
    </source>
</evidence>
<organism evidence="3">
    <name type="scientific">Caenorhabditis brenneri</name>
    <name type="common">Nematode worm</name>
    <dbReference type="NCBI Taxonomy" id="135651"/>
    <lineage>
        <taxon>Eukaryota</taxon>
        <taxon>Metazoa</taxon>
        <taxon>Ecdysozoa</taxon>
        <taxon>Nematoda</taxon>
        <taxon>Chromadorea</taxon>
        <taxon>Rhabditida</taxon>
        <taxon>Rhabditina</taxon>
        <taxon>Rhabditomorpha</taxon>
        <taxon>Rhabditoidea</taxon>
        <taxon>Rhabditidae</taxon>
        <taxon>Peloderinae</taxon>
        <taxon>Caenorhabditis</taxon>
    </lineage>
</organism>
<proteinExistence type="predicted"/>
<evidence type="ECO:0000313" key="3">
    <source>
        <dbReference type="Proteomes" id="UP000008068"/>
    </source>
</evidence>
<protein>
    <submittedName>
        <fullName evidence="2">Uncharacterized protein</fullName>
    </submittedName>
</protein>
<dbReference type="HOGENOM" id="CLU_099569_0_0_1"/>
<gene>
    <name evidence="2" type="ORF">CAEBREN_06994</name>
</gene>
<name>G0PDF0_CAEBE</name>
<sequence>MKLGKPTDIQKTPSRGGLGMIINESKTPGARSLQSLASARKATTSVVKNTLPLSTEFEIFQDETDEEPVEEQKKQAKKIENSPCSPIDTVNRCLNYDSFGADMAYDLLNYPDQDVILHEEKPLGDYIDPKGFTDEEMASLGIEPWDEYPPIDLASRRSDDFNEVIQQDDFYHEADVVLEEASESEYPYRCPISLEPPMDHAARQALRDRVEKNVYGR</sequence>
<dbReference type="FunCoup" id="G0PDF0">
    <property type="interactions" value="1712"/>
</dbReference>
<dbReference type="AlphaFoldDB" id="G0PDF0"/>
<dbReference type="Proteomes" id="UP000008068">
    <property type="component" value="Unassembled WGS sequence"/>
</dbReference>
<feature type="region of interest" description="Disordered" evidence="1">
    <location>
        <begin position="1"/>
        <end position="24"/>
    </location>
</feature>
<accession>G0PDF0</accession>
<dbReference type="STRING" id="135651.G0PDF0"/>
<dbReference type="eggNOG" id="ENOG502THY1">
    <property type="taxonomic scope" value="Eukaryota"/>
</dbReference>
<reference evidence="3" key="1">
    <citation type="submission" date="2011-07" db="EMBL/GenBank/DDBJ databases">
        <authorList>
            <consortium name="Caenorhabditis brenneri Sequencing and Analysis Consortium"/>
            <person name="Wilson R.K."/>
        </authorList>
    </citation>
    <scope>NUCLEOTIDE SEQUENCE [LARGE SCALE GENOMIC DNA]</scope>
    <source>
        <strain evidence="3">PB2801</strain>
    </source>
</reference>